<feature type="region of interest" description="Disordered" evidence="2">
    <location>
        <begin position="65"/>
        <end position="169"/>
    </location>
</feature>
<evidence type="ECO:0000256" key="1">
    <source>
        <dbReference type="SAM" id="Coils"/>
    </source>
</evidence>
<dbReference type="AlphaFoldDB" id="A0A9W8PSR8"/>
<protein>
    <recommendedName>
        <fullName evidence="5">CCHC-type domain-containing protein</fullName>
    </recommendedName>
</protein>
<organism evidence="3 4">
    <name type="scientific">Fusarium irregulare</name>
    <dbReference type="NCBI Taxonomy" id="2494466"/>
    <lineage>
        <taxon>Eukaryota</taxon>
        <taxon>Fungi</taxon>
        <taxon>Dikarya</taxon>
        <taxon>Ascomycota</taxon>
        <taxon>Pezizomycotina</taxon>
        <taxon>Sordariomycetes</taxon>
        <taxon>Hypocreomycetidae</taxon>
        <taxon>Hypocreales</taxon>
        <taxon>Nectriaceae</taxon>
        <taxon>Fusarium</taxon>
        <taxon>Fusarium incarnatum-equiseti species complex</taxon>
    </lineage>
</organism>
<feature type="compositionally biased region" description="Polar residues" evidence="2">
    <location>
        <begin position="67"/>
        <end position="78"/>
    </location>
</feature>
<keyword evidence="1" id="KW-0175">Coiled coil</keyword>
<dbReference type="Gene3D" id="4.10.60.10">
    <property type="entry name" value="Zinc finger, CCHC-type"/>
    <property type="match status" value="1"/>
</dbReference>
<accession>A0A9W8PSR8</accession>
<proteinExistence type="predicted"/>
<name>A0A9W8PSR8_9HYPO</name>
<comment type="caution">
    <text evidence="3">The sequence shown here is derived from an EMBL/GenBank/DDBJ whole genome shotgun (WGS) entry which is preliminary data.</text>
</comment>
<keyword evidence="4" id="KW-1185">Reference proteome</keyword>
<sequence>MSAVPSAQLEAVRRRLEIAEERRDAARHQVQEAQLQLQASERQLEFDEAEFEAARAQLRVEELRMPENSSSGHGNNSQAPTATATPAPVGGLRGYGHRRNRGRGRSDSRSGRGGKDSRSSTANNVGMSGRGTFPGVSKNTANPNPRTAIPPVPEVEEHDRADGSGRTSIQVSNSSYRYNFAAATASTPARVSASTTDWQHGNEIMQRALQDLGSGVLNFEFKPWQQPQLPFVKGKATGTRVIKSTGRNEQKALERGVELLSVRHGSCCINCEEDHVVKDCLFAPRGSIPGCTLCNSPGHLVDTCDKFKEMSIEKKAELLVYERGNRPMLETSKDKPEWHWYLREYLKDAGQDVAVPKAFPWTSAFAKEVQKRPDFIEIQAQWDADKNIDSLPKDPAHGSFDAVRQLYWSDRI</sequence>
<evidence type="ECO:0008006" key="5">
    <source>
        <dbReference type="Google" id="ProtNLM"/>
    </source>
</evidence>
<gene>
    <name evidence="3" type="ORF">NW766_005775</name>
</gene>
<evidence type="ECO:0000313" key="3">
    <source>
        <dbReference type="EMBL" id="KAJ4015432.1"/>
    </source>
</evidence>
<feature type="compositionally biased region" description="Basic and acidic residues" evidence="2">
    <location>
        <begin position="104"/>
        <end position="118"/>
    </location>
</feature>
<dbReference type="EMBL" id="JAPDHF010000007">
    <property type="protein sequence ID" value="KAJ4015432.1"/>
    <property type="molecule type" value="Genomic_DNA"/>
</dbReference>
<dbReference type="Proteomes" id="UP001152130">
    <property type="component" value="Unassembled WGS sequence"/>
</dbReference>
<evidence type="ECO:0000313" key="4">
    <source>
        <dbReference type="Proteomes" id="UP001152130"/>
    </source>
</evidence>
<evidence type="ECO:0000256" key="2">
    <source>
        <dbReference type="SAM" id="MobiDB-lite"/>
    </source>
</evidence>
<reference evidence="3" key="1">
    <citation type="submission" date="2022-10" db="EMBL/GenBank/DDBJ databases">
        <title>Fusarium specimens isolated from Avocado Roots.</title>
        <authorList>
            <person name="Stajich J."/>
            <person name="Roper C."/>
            <person name="Heimlech-Rivalta G."/>
        </authorList>
    </citation>
    <scope>NUCLEOTIDE SEQUENCE</scope>
    <source>
        <strain evidence="3">CF00143</strain>
    </source>
</reference>
<feature type="compositionally biased region" description="Low complexity" evidence="2">
    <location>
        <begin position="79"/>
        <end position="90"/>
    </location>
</feature>
<dbReference type="OrthoDB" id="5099850at2759"/>
<feature type="coiled-coil region" evidence="1">
    <location>
        <begin position="9"/>
        <end position="57"/>
    </location>
</feature>